<dbReference type="STRING" id="649349.Lbys_3257"/>
<dbReference type="EMBL" id="CP002305">
    <property type="protein sequence ID" value="ADQ18917.1"/>
    <property type="molecule type" value="Genomic_DNA"/>
</dbReference>
<evidence type="ECO:0000313" key="5">
    <source>
        <dbReference type="Proteomes" id="UP000007435"/>
    </source>
</evidence>
<reference key="1">
    <citation type="submission" date="2010-11" db="EMBL/GenBank/DDBJ databases">
        <title>The complete genome of Leadbetterella byssophila DSM 17132.</title>
        <authorList>
            <consortium name="US DOE Joint Genome Institute (JGI-PGF)"/>
            <person name="Lucas S."/>
            <person name="Copeland A."/>
            <person name="Lapidus A."/>
            <person name="Glavina del Rio T."/>
            <person name="Dalin E."/>
            <person name="Tice H."/>
            <person name="Bruce D."/>
            <person name="Goodwin L."/>
            <person name="Pitluck S."/>
            <person name="Kyrpides N."/>
            <person name="Mavromatis K."/>
            <person name="Ivanova N."/>
            <person name="Teshima H."/>
            <person name="Brettin T."/>
            <person name="Detter J.C."/>
            <person name="Han C."/>
            <person name="Tapia R."/>
            <person name="Land M."/>
            <person name="Hauser L."/>
            <person name="Markowitz V."/>
            <person name="Cheng J.-F."/>
            <person name="Hugenholtz P."/>
            <person name="Woyke T."/>
            <person name="Wu D."/>
            <person name="Tindall B."/>
            <person name="Pomrenke H.G."/>
            <person name="Brambilla E."/>
            <person name="Klenk H.-P."/>
            <person name="Eisen J.A."/>
        </authorList>
    </citation>
    <scope>NUCLEOTIDE SEQUENCE [LARGE SCALE GENOMIC DNA]</scope>
    <source>
        <strain>DSM 17132</strain>
    </source>
</reference>
<dbReference type="RefSeq" id="WP_013409944.1">
    <property type="nucleotide sequence ID" value="NC_014655.1"/>
</dbReference>
<reference evidence="4 5" key="2">
    <citation type="journal article" date="2011" name="Stand. Genomic Sci.">
        <title>Complete genome sequence of Leadbetterella byssophila type strain (4M15).</title>
        <authorList>
            <person name="Abt B."/>
            <person name="Teshima H."/>
            <person name="Lucas S."/>
            <person name="Lapidus A."/>
            <person name="Del Rio T.G."/>
            <person name="Nolan M."/>
            <person name="Tice H."/>
            <person name="Cheng J.F."/>
            <person name="Pitluck S."/>
            <person name="Liolios K."/>
            <person name="Pagani I."/>
            <person name="Ivanova N."/>
            <person name="Mavromatis K."/>
            <person name="Pati A."/>
            <person name="Tapia R."/>
            <person name="Han C."/>
            <person name="Goodwin L."/>
            <person name="Chen A."/>
            <person name="Palaniappan K."/>
            <person name="Land M."/>
            <person name="Hauser L."/>
            <person name="Chang Y.J."/>
            <person name="Jeffries C.D."/>
            <person name="Rohde M."/>
            <person name="Goker M."/>
            <person name="Tindall B.J."/>
            <person name="Detter J.C."/>
            <person name="Woyke T."/>
            <person name="Bristow J."/>
            <person name="Eisen J.A."/>
            <person name="Markowitz V."/>
            <person name="Hugenholtz P."/>
            <person name="Klenk H.P."/>
            <person name="Kyrpides N.C."/>
        </authorList>
    </citation>
    <scope>NUCLEOTIDE SEQUENCE [LARGE SCALE GENOMIC DNA]</scope>
    <source>
        <strain evidence="5">DSM 17132 / JCM 16389 / KACC 11308 / NBRC 106382 / 4M15</strain>
    </source>
</reference>
<dbReference type="InterPro" id="IPR013783">
    <property type="entry name" value="Ig-like_fold"/>
</dbReference>
<evidence type="ECO:0000256" key="2">
    <source>
        <dbReference type="SAM" id="SignalP"/>
    </source>
</evidence>
<dbReference type="OrthoDB" id="8631677at2"/>
<keyword evidence="1" id="KW-0472">Membrane</keyword>
<keyword evidence="1" id="KW-1133">Transmembrane helix</keyword>
<accession>E4RWH7</accession>
<dbReference type="Pfam" id="PF10633">
    <property type="entry name" value="NPCBM_assoc"/>
    <property type="match status" value="1"/>
</dbReference>
<dbReference type="eggNOG" id="COG1470">
    <property type="taxonomic scope" value="Bacteria"/>
</dbReference>
<evidence type="ECO:0000313" key="4">
    <source>
        <dbReference type="EMBL" id="ADQ18917.1"/>
    </source>
</evidence>
<feature type="signal peptide" evidence="2">
    <location>
        <begin position="1"/>
        <end position="27"/>
    </location>
</feature>
<gene>
    <name evidence="4" type="ordered locus">Lbys_3257</name>
</gene>
<dbReference type="Proteomes" id="UP000007435">
    <property type="component" value="Chromosome"/>
</dbReference>
<protein>
    <recommendedName>
        <fullName evidence="3">Alpha-galactosidase NEW3 domain-containing protein</fullName>
    </recommendedName>
</protein>
<keyword evidence="5" id="KW-1185">Reference proteome</keyword>
<dbReference type="AlphaFoldDB" id="E4RWH7"/>
<evidence type="ECO:0000259" key="3">
    <source>
        <dbReference type="Pfam" id="PF10633"/>
    </source>
</evidence>
<evidence type="ECO:0000256" key="1">
    <source>
        <dbReference type="SAM" id="Phobius"/>
    </source>
</evidence>
<keyword evidence="1" id="KW-0812">Transmembrane</keyword>
<dbReference type="InterPro" id="IPR018905">
    <property type="entry name" value="A-galactase_NEW3"/>
</dbReference>
<proteinExistence type="predicted"/>
<dbReference type="PANTHER" id="PTHR39198">
    <property type="entry name" value="HYPOTHETICAL MEMBRANE PROTEIN, CONSERVED"/>
    <property type="match status" value="1"/>
</dbReference>
<sequence>MLAGQQKKAFFWVVLLSLILQVQTSFADTPFSARLINLESDLKNPFRFYLNIKPADGKDIVYELQAELPAGWSSIFRTEGSQVTAVEVTKDKARDLELEIHASPIAKPGKYTIPVKAISGDKTLDLTLEAVVKGHYDLQISTPDGRLSENITEGRTKQIVVTVSNTGTLPQENIELSSTTPSRWQATFEPAKIEKLEPGKTVEVKLQLSAAEKAIAGDYQTTISARTNYSTASANFRITVKTSILSGWLGILVILGAFGIVYRLIKKYGRR</sequence>
<organism evidence="4 5">
    <name type="scientific">Leadbetterella byssophila (strain DSM 17132 / JCM 16389 / KACC 11308 / NBRC 106382 / 4M15)</name>
    <dbReference type="NCBI Taxonomy" id="649349"/>
    <lineage>
        <taxon>Bacteria</taxon>
        <taxon>Pseudomonadati</taxon>
        <taxon>Bacteroidota</taxon>
        <taxon>Cytophagia</taxon>
        <taxon>Cytophagales</taxon>
        <taxon>Leadbetterellaceae</taxon>
        <taxon>Leadbetterella</taxon>
    </lineage>
</organism>
<keyword evidence="2" id="KW-0732">Signal</keyword>
<name>E4RWH7_LEAB4</name>
<feature type="transmembrane region" description="Helical" evidence="1">
    <location>
        <begin position="245"/>
        <end position="265"/>
    </location>
</feature>
<dbReference type="Gene3D" id="2.60.40.10">
    <property type="entry name" value="Immunoglobulins"/>
    <property type="match status" value="1"/>
</dbReference>
<feature type="chain" id="PRO_5003188220" description="Alpha-galactosidase NEW3 domain-containing protein" evidence="2">
    <location>
        <begin position="28"/>
        <end position="271"/>
    </location>
</feature>
<feature type="domain" description="Alpha-galactosidase NEW3" evidence="3">
    <location>
        <begin position="152"/>
        <end position="226"/>
    </location>
</feature>
<dbReference type="PANTHER" id="PTHR39198:SF1">
    <property type="entry name" value="ALPHA-GALACTOSIDASE NEW3 DOMAIN-CONTAINING PROTEIN"/>
    <property type="match status" value="1"/>
</dbReference>
<dbReference type="HOGENOM" id="CLU_051163_0_0_10"/>
<dbReference type="KEGG" id="lby:Lbys_3257"/>